<reference evidence="2" key="2">
    <citation type="submission" date="2022-01" db="EMBL/GenBank/DDBJ databases">
        <authorList>
            <person name="Yamashiro T."/>
            <person name="Shiraishi A."/>
            <person name="Satake H."/>
            <person name="Nakayama K."/>
        </authorList>
    </citation>
    <scope>NUCLEOTIDE SEQUENCE</scope>
</reference>
<gene>
    <name evidence="2" type="ORF">Tco_0878859</name>
</gene>
<accession>A0ABQ5C0N1</accession>
<reference evidence="2" key="1">
    <citation type="journal article" date="2022" name="Int. J. Mol. Sci.">
        <title>Draft Genome of Tanacetum Coccineum: Genomic Comparison of Closely Related Tanacetum-Family Plants.</title>
        <authorList>
            <person name="Yamashiro T."/>
            <person name="Shiraishi A."/>
            <person name="Nakayama K."/>
            <person name="Satake H."/>
        </authorList>
    </citation>
    <scope>NUCLEOTIDE SEQUENCE</scope>
</reference>
<dbReference type="EMBL" id="BQNB010013777">
    <property type="protein sequence ID" value="GJT20153.1"/>
    <property type="molecule type" value="Genomic_DNA"/>
</dbReference>
<feature type="region of interest" description="Disordered" evidence="1">
    <location>
        <begin position="52"/>
        <end position="209"/>
    </location>
</feature>
<comment type="caution">
    <text evidence="2">The sequence shown here is derived from an EMBL/GenBank/DDBJ whole genome shotgun (WGS) entry which is preliminary data.</text>
</comment>
<feature type="region of interest" description="Disordered" evidence="1">
    <location>
        <begin position="1"/>
        <end position="34"/>
    </location>
</feature>
<evidence type="ECO:0000313" key="2">
    <source>
        <dbReference type="EMBL" id="GJT20153.1"/>
    </source>
</evidence>
<sequence length="209" mass="23755">MKNPDDMFVHTPEDYVPTDDETNNEAKGVDEEEYERIQRELYDDVNVRLTYAEQDDEGKEDVEITNATQSIIKDENAMDKGVVDQLKKRKLDDAEKNEGPFVGSDRGLKRQKTSKDTEPSKKAKSTETSKGTSKSQLYSTGKSVQAEETVFEARDTQGPQNLREDTGNTDEPPVVNVDLKDWFKKPERPPTPDPKWNEGKSVENKPTQK</sequence>
<organism evidence="2 3">
    <name type="scientific">Tanacetum coccineum</name>
    <dbReference type="NCBI Taxonomy" id="301880"/>
    <lineage>
        <taxon>Eukaryota</taxon>
        <taxon>Viridiplantae</taxon>
        <taxon>Streptophyta</taxon>
        <taxon>Embryophyta</taxon>
        <taxon>Tracheophyta</taxon>
        <taxon>Spermatophyta</taxon>
        <taxon>Magnoliopsida</taxon>
        <taxon>eudicotyledons</taxon>
        <taxon>Gunneridae</taxon>
        <taxon>Pentapetalae</taxon>
        <taxon>asterids</taxon>
        <taxon>campanulids</taxon>
        <taxon>Asterales</taxon>
        <taxon>Asteraceae</taxon>
        <taxon>Asteroideae</taxon>
        <taxon>Anthemideae</taxon>
        <taxon>Anthemidinae</taxon>
        <taxon>Tanacetum</taxon>
    </lineage>
</organism>
<proteinExistence type="predicted"/>
<evidence type="ECO:0000313" key="3">
    <source>
        <dbReference type="Proteomes" id="UP001151760"/>
    </source>
</evidence>
<keyword evidence="3" id="KW-1185">Reference proteome</keyword>
<dbReference type="Proteomes" id="UP001151760">
    <property type="component" value="Unassembled WGS sequence"/>
</dbReference>
<feature type="compositionally biased region" description="Basic and acidic residues" evidence="1">
    <location>
        <begin position="1"/>
        <end position="13"/>
    </location>
</feature>
<feature type="compositionally biased region" description="Basic and acidic residues" evidence="1">
    <location>
        <begin position="178"/>
        <end position="203"/>
    </location>
</feature>
<protein>
    <submittedName>
        <fullName evidence="2">Uncharacterized protein</fullName>
    </submittedName>
</protein>
<feature type="compositionally biased region" description="Basic and acidic residues" evidence="1">
    <location>
        <begin position="72"/>
        <end position="98"/>
    </location>
</feature>
<feature type="compositionally biased region" description="Basic and acidic residues" evidence="1">
    <location>
        <begin position="113"/>
        <end position="127"/>
    </location>
</feature>
<name>A0ABQ5C0N1_9ASTR</name>
<evidence type="ECO:0000256" key="1">
    <source>
        <dbReference type="SAM" id="MobiDB-lite"/>
    </source>
</evidence>